<dbReference type="SUPFAM" id="SSF53474">
    <property type="entry name" value="alpha/beta-Hydrolases"/>
    <property type="match status" value="1"/>
</dbReference>
<accession>A0A7C9PF29</accession>
<feature type="region of interest" description="Disordered" evidence="2">
    <location>
        <begin position="427"/>
        <end position="450"/>
    </location>
</feature>
<proteinExistence type="predicted"/>
<dbReference type="PANTHER" id="PTHR22946">
    <property type="entry name" value="DIENELACTONE HYDROLASE DOMAIN-CONTAINING PROTEIN-RELATED"/>
    <property type="match status" value="1"/>
</dbReference>
<protein>
    <recommendedName>
        <fullName evidence="3">Xaa-Pro dipeptidyl-peptidase-like domain-containing protein</fullName>
    </recommendedName>
</protein>
<dbReference type="GO" id="GO:0052689">
    <property type="term" value="F:carboxylic ester hydrolase activity"/>
    <property type="evidence" value="ECO:0007669"/>
    <property type="project" value="UniProtKB-ARBA"/>
</dbReference>
<keyword evidence="5" id="KW-1185">Reference proteome</keyword>
<evidence type="ECO:0000313" key="4">
    <source>
        <dbReference type="EMBL" id="NDY90235.1"/>
    </source>
</evidence>
<dbReference type="InterPro" id="IPR050261">
    <property type="entry name" value="FrsA_esterase"/>
</dbReference>
<evidence type="ECO:0000313" key="5">
    <source>
        <dbReference type="Proteomes" id="UP000484255"/>
    </source>
</evidence>
<feature type="region of interest" description="Disordered" evidence="2">
    <location>
        <begin position="383"/>
        <end position="409"/>
    </location>
</feature>
<evidence type="ECO:0000256" key="2">
    <source>
        <dbReference type="SAM" id="MobiDB-lite"/>
    </source>
</evidence>
<dbReference type="Pfam" id="PF02129">
    <property type="entry name" value="Peptidase_S15"/>
    <property type="match status" value="1"/>
</dbReference>
<dbReference type="Proteomes" id="UP000484255">
    <property type="component" value="Unassembled WGS sequence"/>
</dbReference>
<gene>
    <name evidence="4" type="ORF">G3A44_03395</name>
</gene>
<dbReference type="InterPro" id="IPR000383">
    <property type="entry name" value="Xaa-Pro-like_dom"/>
</dbReference>
<feature type="region of interest" description="Disordered" evidence="2">
    <location>
        <begin position="58"/>
        <end position="77"/>
    </location>
</feature>
<organism evidence="4 5">
    <name type="scientific">Ideonella livida</name>
    <dbReference type="NCBI Taxonomy" id="2707176"/>
    <lineage>
        <taxon>Bacteria</taxon>
        <taxon>Pseudomonadati</taxon>
        <taxon>Pseudomonadota</taxon>
        <taxon>Betaproteobacteria</taxon>
        <taxon>Burkholderiales</taxon>
        <taxon>Sphaerotilaceae</taxon>
        <taxon>Ideonella</taxon>
    </lineage>
</organism>
<dbReference type="EMBL" id="JAAGOH010000002">
    <property type="protein sequence ID" value="NDY90235.1"/>
    <property type="molecule type" value="Genomic_DNA"/>
</dbReference>
<dbReference type="AlphaFoldDB" id="A0A7C9PF29"/>
<dbReference type="InterPro" id="IPR029058">
    <property type="entry name" value="AB_hydrolase_fold"/>
</dbReference>
<sequence length="450" mass="48075">MTDPAVPTHHAAPRGWAIACTQAGRARAWRAPSAMRRVVAVLIAIAGGLPPAAQAQTEAPAAAAATPTAASRRPPPLDATLGEAVLRVPEEGPDAPHLEVSVFRPPGPGPFPVLLFNHGRAKGDARQQPRSRPVLVAREFVSRGWVVVAPMRQGFAGSGGREPIGGCDLVANGLGQARSVHRTLRWLEGQPWADLDRLVVLGQSHGGLVTLAYGTQPHPGTRLLVNVAGGLRQERCPGWEENLLRAFARFGAEARLPSLWFYGDNDALFPPALWREAHLRHQTAGGLATLVAFGTFRDDAHALLGSPEGRPLWAPPLMARLQALGLPTTVVHPQADPQDVPLPPASGHAPLDDPLALPFHQPRLQQAYRDWLLKPSPRAFAIDPQGQRFGWSSRGERPRQRALTNCQQTQPRPCQLYAVDDAVVWTPTPAAAPPAAPSATSPSASATARP</sequence>
<dbReference type="Gene3D" id="3.40.50.1820">
    <property type="entry name" value="alpha/beta hydrolase"/>
    <property type="match status" value="1"/>
</dbReference>
<dbReference type="PANTHER" id="PTHR22946:SF9">
    <property type="entry name" value="POLYKETIDE TRANSFERASE AF380"/>
    <property type="match status" value="1"/>
</dbReference>
<reference evidence="4 5" key="1">
    <citation type="submission" date="2020-02" db="EMBL/GenBank/DDBJ databases">
        <title>Ideonella bacterium strain TBM-1.</title>
        <authorList>
            <person name="Chen W.-M."/>
        </authorList>
    </citation>
    <scope>NUCLEOTIDE SEQUENCE [LARGE SCALE GENOMIC DNA]</scope>
    <source>
        <strain evidence="4 5">TBM-1</strain>
    </source>
</reference>
<evidence type="ECO:0000256" key="1">
    <source>
        <dbReference type="ARBA" id="ARBA00022801"/>
    </source>
</evidence>
<evidence type="ECO:0000259" key="3">
    <source>
        <dbReference type="Pfam" id="PF02129"/>
    </source>
</evidence>
<dbReference type="RefSeq" id="WP_163456071.1">
    <property type="nucleotide sequence ID" value="NZ_JAAGOH010000002.1"/>
</dbReference>
<feature type="domain" description="Xaa-Pro dipeptidyl-peptidase-like" evidence="3">
    <location>
        <begin position="97"/>
        <end position="230"/>
    </location>
</feature>
<keyword evidence="1" id="KW-0378">Hydrolase</keyword>
<feature type="compositionally biased region" description="Low complexity" evidence="2">
    <location>
        <begin position="58"/>
        <end position="72"/>
    </location>
</feature>
<comment type="caution">
    <text evidence="4">The sequence shown here is derived from an EMBL/GenBank/DDBJ whole genome shotgun (WGS) entry which is preliminary data.</text>
</comment>
<feature type="compositionally biased region" description="Low complexity" evidence="2">
    <location>
        <begin position="437"/>
        <end position="450"/>
    </location>
</feature>
<name>A0A7C9PF29_9BURK</name>